<evidence type="ECO:0000256" key="1">
    <source>
        <dbReference type="ARBA" id="ARBA00004141"/>
    </source>
</evidence>
<dbReference type="GO" id="GO:0016020">
    <property type="term" value="C:membrane"/>
    <property type="evidence" value="ECO:0007669"/>
    <property type="project" value="UniProtKB-SubCell"/>
</dbReference>
<dbReference type="Proteomes" id="UP000215596">
    <property type="component" value="Unassembled WGS sequence"/>
</dbReference>
<feature type="transmembrane region" description="Helical" evidence="5">
    <location>
        <begin position="94"/>
        <end position="119"/>
    </location>
</feature>
<gene>
    <name evidence="7" type="ORF">CHH67_15545</name>
</gene>
<dbReference type="AlphaFoldDB" id="A0A268EQ80"/>
<comment type="caution">
    <text evidence="7">The sequence shown here is derived from an EMBL/GenBank/DDBJ whole genome shotgun (WGS) entry which is preliminary data.</text>
</comment>
<evidence type="ECO:0000256" key="2">
    <source>
        <dbReference type="ARBA" id="ARBA00022692"/>
    </source>
</evidence>
<feature type="transmembrane region" description="Helical" evidence="5">
    <location>
        <begin position="165"/>
        <end position="183"/>
    </location>
</feature>
<organism evidence="7 8">
    <name type="scientific">Paenibacillus campinasensis</name>
    <dbReference type="NCBI Taxonomy" id="66347"/>
    <lineage>
        <taxon>Bacteria</taxon>
        <taxon>Bacillati</taxon>
        <taxon>Bacillota</taxon>
        <taxon>Bacilli</taxon>
        <taxon>Bacillales</taxon>
        <taxon>Paenibacillaceae</taxon>
        <taxon>Paenibacillus</taxon>
    </lineage>
</organism>
<feature type="transmembrane region" description="Helical" evidence="5">
    <location>
        <begin position="21"/>
        <end position="42"/>
    </location>
</feature>
<proteinExistence type="predicted"/>
<comment type="subcellular location">
    <subcellularLocation>
        <location evidence="1">Membrane</location>
        <topology evidence="1">Multi-pass membrane protein</topology>
    </subcellularLocation>
</comment>
<evidence type="ECO:0000259" key="6">
    <source>
        <dbReference type="Pfam" id="PF01061"/>
    </source>
</evidence>
<dbReference type="OrthoDB" id="1864035at2"/>
<sequence>MLLFRMTYFSLLRLIREPIGQLLLLVLPLIIISVIGTVITGPIKGMDGVPSIDWMTTITIFTVQFFGGTYLMSLLNDDLLQTRKWRTYSLPIHVAFYSSSLILACALFSTLQGFVMVLFTKWVFGVQWGSLGWVLLVLAVFSLFAQFIHLALVLSIKSFKLSERVSEIIGLGLLVLTGLMFPLPDHAFFNWMSSYGNPVMLGQRAVTGMLPEGDAARAGVSLALLAGITAFFMIISFILGRRRLG</sequence>
<dbReference type="GO" id="GO:0140359">
    <property type="term" value="F:ABC-type transporter activity"/>
    <property type="evidence" value="ECO:0007669"/>
    <property type="project" value="InterPro"/>
</dbReference>
<feature type="transmembrane region" description="Helical" evidence="5">
    <location>
        <begin position="131"/>
        <end position="153"/>
    </location>
</feature>
<feature type="transmembrane region" description="Helical" evidence="5">
    <location>
        <begin position="218"/>
        <end position="239"/>
    </location>
</feature>
<accession>A0A268EQ80</accession>
<dbReference type="EMBL" id="NPBY01000046">
    <property type="protein sequence ID" value="PAD75283.1"/>
    <property type="molecule type" value="Genomic_DNA"/>
</dbReference>
<evidence type="ECO:0000256" key="5">
    <source>
        <dbReference type="SAM" id="Phobius"/>
    </source>
</evidence>
<keyword evidence="3 5" id="KW-1133">Transmembrane helix</keyword>
<dbReference type="Pfam" id="PF01061">
    <property type="entry name" value="ABC2_membrane"/>
    <property type="match status" value="1"/>
</dbReference>
<evidence type="ECO:0000256" key="3">
    <source>
        <dbReference type="ARBA" id="ARBA00022989"/>
    </source>
</evidence>
<keyword evidence="4 5" id="KW-0472">Membrane</keyword>
<dbReference type="RefSeq" id="WP_095266120.1">
    <property type="nucleotide sequence ID" value="NZ_NPBY01000046.1"/>
</dbReference>
<protein>
    <submittedName>
        <fullName evidence="7">ABC transporter</fullName>
    </submittedName>
</protein>
<name>A0A268EQ80_9BACL</name>
<evidence type="ECO:0000256" key="4">
    <source>
        <dbReference type="ARBA" id="ARBA00023136"/>
    </source>
</evidence>
<reference evidence="7 8" key="1">
    <citation type="submission" date="2017-07" db="EMBL/GenBank/DDBJ databases">
        <title>Isolation and whole genome analysis of endospore-forming bacteria from heroin.</title>
        <authorList>
            <person name="Kalinowski J."/>
            <person name="Ahrens B."/>
            <person name="Al-Dilaimi A."/>
            <person name="Winkler A."/>
            <person name="Wibberg D."/>
            <person name="Schleenbecker U."/>
            <person name="Ruckert C."/>
            <person name="Wolfel R."/>
            <person name="Grass G."/>
        </authorList>
    </citation>
    <scope>NUCLEOTIDE SEQUENCE [LARGE SCALE GENOMIC DNA]</scope>
    <source>
        <strain evidence="7 8">7537-G1</strain>
    </source>
</reference>
<evidence type="ECO:0000313" key="7">
    <source>
        <dbReference type="EMBL" id="PAD75283.1"/>
    </source>
</evidence>
<feature type="domain" description="ABC-2 type transporter transmembrane" evidence="6">
    <location>
        <begin position="4"/>
        <end position="208"/>
    </location>
</feature>
<dbReference type="InterPro" id="IPR013525">
    <property type="entry name" value="ABC2_TM"/>
</dbReference>
<keyword evidence="2 5" id="KW-0812">Transmembrane</keyword>
<evidence type="ECO:0000313" key="8">
    <source>
        <dbReference type="Proteomes" id="UP000215596"/>
    </source>
</evidence>
<feature type="transmembrane region" description="Helical" evidence="5">
    <location>
        <begin position="54"/>
        <end position="73"/>
    </location>
</feature>